<feature type="transmembrane region" description="Helical" evidence="8">
    <location>
        <begin position="64"/>
        <end position="90"/>
    </location>
</feature>
<evidence type="ECO:0000256" key="6">
    <source>
        <dbReference type="ARBA" id="ARBA00022989"/>
    </source>
</evidence>
<evidence type="ECO:0000256" key="8">
    <source>
        <dbReference type="SAM" id="Phobius"/>
    </source>
</evidence>
<name>X0UC19_9ZZZZ</name>
<evidence type="ECO:0000256" key="1">
    <source>
        <dbReference type="ARBA" id="ARBA00004141"/>
    </source>
</evidence>
<accession>X0UC19</accession>
<dbReference type="Pfam" id="PF01769">
    <property type="entry name" value="MgtE"/>
    <property type="match status" value="1"/>
</dbReference>
<evidence type="ECO:0000259" key="9">
    <source>
        <dbReference type="Pfam" id="PF01769"/>
    </source>
</evidence>
<sequence length="129" mass="14219">IVYVSGAVSVQTQTLFIRSLTLDSQLEIKKYLLREIKTGFLIALVLGGLLSLLSIFLFNSLYFIGIILGVSLFLAILTTILIGVFIPWVLQKLKKDPAIGSGPFGTIICDVLSLIIYFSVTSLMLKFFV</sequence>
<evidence type="ECO:0000256" key="2">
    <source>
        <dbReference type="ARBA" id="ARBA00009749"/>
    </source>
</evidence>
<dbReference type="SUPFAM" id="SSF161093">
    <property type="entry name" value="MgtE membrane domain-like"/>
    <property type="match status" value="1"/>
</dbReference>
<feature type="transmembrane region" description="Helical" evidence="8">
    <location>
        <begin position="39"/>
        <end position="58"/>
    </location>
</feature>
<dbReference type="InterPro" id="IPR036739">
    <property type="entry name" value="SLC41_membr_dom_sf"/>
</dbReference>
<dbReference type="InterPro" id="IPR006667">
    <property type="entry name" value="SLC41_membr_dom"/>
</dbReference>
<evidence type="ECO:0000313" key="10">
    <source>
        <dbReference type="EMBL" id="GAF96871.1"/>
    </source>
</evidence>
<comment type="subcellular location">
    <subcellularLocation>
        <location evidence="1">Membrane</location>
        <topology evidence="1">Multi-pass membrane protein</topology>
    </subcellularLocation>
</comment>
<proteinExistence type="inferred from homology"/>
<evidence type="ECO:0000256" key="3">
    <source>
        <dbReference type="ARBA" id="ARBA00022448"/>
    </source>
</evidence>
<dbReference type="EMBL" id="BARS01013447">
    <property type="protein sequence ID" value="GAF96871.1"/>
    <property type="molecule type" value="Genomic_DNA"/>
</dbReference>
<protein>
    <recommendedName>
        <fullName evidence="9">SLC41A/MgtE integral membrane domain-containing protein</fullName>
    </recommendedName>
</protein>
<evidence type="ECO:0000256" key="5">
    <source>
        <dbReference type="ARBA" id="ARBA00022842"/>
    </source>
</evidence>
<comment type="similarity">
    <text evidence="2">Belongs to the SLC41A transporter family.</text>
</comment>
<keyword evidence="3" id="KW-0813">Transport</keyword>
<gene>
    <name evidence="10" type="ORF">S01H1_23344</name>
</gene>
<keyword evidence="7 8" id="KW-0472">Membrane</keyword>
<dbReference type="AlphaFoldDB" id="X0UC19"/>
<dbReference type="GO" id="GO:0008324">
    <property type="term" value="F:monoatomic cation transmembrane transporter activity"/>
    <property type="evidence" value="ECO:0007669"/>
    <property type="project" value="InterPro"/>
</dbReference>
<dbReference type="PANTHER" id="PTHR41394:SF5">
    <property type="entry name" value="SLC41A_MGTE INTEGRAL MEMBRANE DOMAIN-CONTAINING PROTEIN"/>
    <property type="match status" value="1"/>
</dbReference>
<evidence type="ECO:0000256" key="4">
    <source>
        <dbReference type="ARBA" id="ARBA00022692"/>
    </source>
</evidence>
<organism evidence="10">
    <name type="scientific">marine sediment metagenome</name>
    <dbReference type="NCBI Taxonomy" id="412755"/>
    <lineage>
        <taxon>unclassified sequences</taxon>
        <taxon>metagenomes</taxon>
        <taxon>ecological metagenomes</taxon>
    </lineage>
</organism>
<feature type="domain" description="SLC41A/MgtE integral membrane" evidence="9">
    <location>
        <begin position="2"/>
        <end position="120"/>
    </location>
</feature>
<keyword evidence="4 8" id="KW-0812">Transmembrane</keyword>
<keyword evidence="6 8" id="KW-1133">Transmembrane helix</keyword>
<dbReference type="Gene3D" id="1.10.357.20">
    <property type="entry name" value="SLC41 divalent cation transporters, integral membrane domain"/>
    <property type="match status" value="1"/>
</dbReference>
<feature type="non-terminal residue" evidence="10">
    <location>
        <position position="1"/>
    </location>
</feature>
<feature type="transmembrane region" description="Helical" evidence="8">
    <location>
        <begin position="102"/>
        <end position="125"/>
    </location>
</feature>
<comment type="caution">
    <text evidence="10">The sequence shown here is derived from an EMBL/GenBank/DDBJ whole genome shotgun (WGS) entry which is preliminary data.</text>
</comment>
<dbReference type="PANTHER" id="PTHR41394">
    <property type="entry name" value="MAGNESIUM TRANSPORTER MGTE"/>
    <property type="match status" value="1"/>
</dbReference>
<evidence type="ECO:0000256" key="7">
    <source>
        <dbReference type="ARBA" id="ARBA00023136"/>
    </source>
</evidence>
<dbReference type="GO" id="GO:0016020">
    <property type="term" value="C:membrane"/>
    <property type="evidence" value="ECO:0007669"/>
    <property type="project" value="UniProtKB-SubCell"/>
</dbReference>
<reference evidence="10" key="1">
    <citation type="journal article" date="2014" name="Front. Microbiol.">
        <title>High frequency of phylogenetically diverse reductive dehalogenase-homologous genes in deep subseafloor sedimentary metagenomes.</title>
        <authorList>
            <person name="Kawai M."/>
            <person name="Futagami T."/>
            <person name="Toyoda A."/>
            <person name="Takaki Y."/>
            <person name="Nishi S."/>
            <person name="Hori S."/>
            <person name="Arai W."/>
            <person name="Tsubouchi T."/>
            <person name="Morono Y."/>
            <person name="Uchiyama I."/>
            <person name="Ito T."/>
            <person name="Fujiyama A."/>
            <person name="Inagaki F."/>
            <person name="Takami H."/>
        </authorList>
    </citation>
    <scope>NUCLEOTIDE SEQUENCE</scope>
    <source>
        <strain evidence="10">Expedition CK06-06</strain>
    </source>
</reference>
<keyword evidence="5" id="KW-0460">Magnesium</keyword>